<evidence type="ECO:0000256" key="3">
    <source>
        <dbReference type="ARBA" id="ARBA00022776"/>
    </source>
</evidence>
<reference evidence="9 10" key="1">
    <citation type="journal article" date="2011" name="Proc. Natl. Acad. Sci. U.S.A.">
        <title>Genome and transcriptome analyses of the mountain pine beetle-fungal symbiont Grosmannia clavigera, a lodgepole pine pathogen.</title>
        <authorList>
            <person name="DiGuistini S."/>
            <person name="Wang Y."/>
            <person name="Liao N.Y."/>
            <person name="Taylor G."/>
            <person name="Tanguay P."/>
            <person name="Feau N."/>
            <person name="Henrissat B."/>
            <person name="Chan S.K."/>
            <person name="Hesse-Orce U."/>
            <person name="Alamouti S.M."/>
            <person name="Tsui C.K.M."/>
            <person name="Docking R.T."/>
            <person name="Levasseur A."/>
            <person name="Haridas S."/>
            <person name="Robertson G."/>
            <person name="Birol I."/>
            <person name="Holt R.A."/>
            <person name="Marra M.A."/>
            <person name="Hamelin R.C."/>
            <person name="Hirst M."/>
            <person name="Jones S.J.M."/>
            <person name="Bohlmann J."/>
            <person name="Breuil C."/>
        </authorList>
    </citation>
    <scope>NUCLEOTIDE SEQUENCE [LARGE SCALE GENOMIC DNA]</scope>
    <source>
        <strain evidence="10">kw1407 / UAMH 11150</strain>
    </source>
</reference>
<protein>
    <recommendedName>
        <fullName evidence="1">Anaphase-promoting complex subunit 2</fullName>
    </recommendedName>
</protein>
<evidence type="ECO:0000313" key="9">
    <source>
        <dbReference type="EMBL" id="EFX03722.1"/>
    </source>
</evidence>
<evidence type="ECO:0000256" key="6">
    <source>
        <dbReference type="PROSITE-ProRule" id="PRU00330"/>
    </source>
</evidence>
<organism evidence="10">
    <name type="scientific">Grosmannia clavigera (strain kw1407 / UAMH 11150)</name>
    <name type="common">Blue stain fungus</name>
    <name type="synonym">Graphiocladiella clavigera</name>
    <dbReference type="NCBI Taxonomy" id="655863"/>
    <lineage>
        <taxon>Eukaryota</taxon>
        <taxon>Fungi</taxon>
        <taxon>Dikarya</taxon>
        <taxon>Ascomycota</taxon>
        <taxon>Pezizomycotina</taxon>
        <taxon>Sordariomycetes</taxon>
        <taxon>Sordariomycetidae</taxon>
        <taxon>Ophiostomatales</taxon>
        <taxon>Ophiostomataceae</taxon>
        <taxon>Leptographium</taxon>
    </lineage>
</organism>
<dbReference type="EMBL" id="GL629765">
    <property type="protein sequence ID" value="EFX03722.1"/>
    <property type="molecule type" value="Genomic_DNA"/>
</dbReference>
<keyword evidence="5" id="KW-0131">Cell cycle</keyword>
<dbReference type="InterPro" id="IPR016158">
    <property type="entry name" value="Cullin_homology"/>
</dbReference>
<feature type="region of interest" description="Disordered" evidence="7">
    <location>
        <begin position="294"/>
        <end position="328"/>
    </location>
</feature>
<dbReference type="Gene3D" id="1.20.1310.10">
    <property type="entry name" value="Cullin Repeats"/>
    <property type="match status" value="1"/>
</dbReference>
<feature type="domain" description="Cullin family profile" evidence="8">
    <location>
        <begin position="651"/>
        <end position="874"/>
    </location>
</feature>
<dbReference type="InterPro" id="IPR036390">
    <property type="entry name" value="WH_DNA-bd_sf"/>
</dbReference>
<dbReference type="InterPro" id="IPR057975">
    <property type="entry name" value="TPR_ANAPC2"/>
</dbReference>
<accession>F0XE13</accession>
<dbReference type="Proteomes" id="UP000007796">
    <property type="component" value="Unassembled WGS sequence"/>
</dbReference>
<dbReference type="GO" id="GO:0007091">
    <property type="term" value="P:metaphase/anaphase transition of mitotic cell cycle"/>
    <property type="evidence" value="ECO:0007669"/>
    <property type="project" value="TreeGrafter"/>
</dbReference>
<dbReference type="InterPro" id="IPR036317">
    <property type="entry name" value="Cullin_homology_sf"/>
</dbReference>
<evidence type="ECO:0000256" key="2">
    <source>
        <dbReference type="ARBA" id="ARBA00022618"/>
    </source>
</evidence>
<gene>
    <name evidence="9" type="ORF">CMQ_650</name>
</gene>
<keyword evidence="3" id="KW-0498">Mitosis</keyword>
<dbReference type="SUPFAM" id="SSF75632">
    <property type="entry name" value="Cullin homology domain"/>
    <property type="match status" value="1"/>
</dbReference>
<dbReference type="Gene3D" id="3.30.230.130">
    <property type="entry name" value="Cullin, Chain C, Domain 2"/>
    <property type="match status" value="1"/>
</dbReference>
<feature type="compositionally biased region" description="Low complexity" evidence="7">
    <location>
        <begin position="925"/>
        <end position="934"/>
    </location>
</feature>
<dbReference type="InParanoid" id="F0XE13"/>
<dbReference type="OrthoDB" id="5581181at2759"/>
<dbReference type="GO" id="GO:0070979">
    <property type="term" value="P:protein K11-linked ubiquitination"/>
    <property type="evidence" value="ECO:0007669"/>
    <property type="project" value="TreeGrafter"/>
</dbReference>
<evidence type="ECO:0000259" key="8">
    <source>
        <dbReference type="PROSITE" id="PS50069"/>
    </source>
</evidence>
<dbReference type="InterPro" id="IPR036388">
    <property type="entry name" value="WH-like_DNA-bd_sf"/>
</dbReference>
<name>F0XE13_GROCL</name>
<dbReference type="Pfam" id="PF25773">
    <property type="entry name" value="TPR_ANAPC2"/>
    <property type="match status" value="1"/>
</dbReference>
<dbReference type="RefSeq" id="XP_014173204.1">
    <property type="nucleotide sequence ID" value="XM_014317729.1"/>
</dbReference>
<evidence type="ECO:0000256" key="7">
    <source>
        <dbReference type="SAM" id="MobiDB-lite"/>
    </source>
</evidence>
<feature type="region of interest" description="Disordered" evidence="7">
    <location>
        <begin position="901"/>
        <end position="936"/>
    </location>
</feature>
<dbReference type="PROSITE" id="PS50069">
    <property type="entry name" value="CULLIN_2"/>
    <property type="match status" value="1"/>
</dbReference>
<dbReference type="FunFam" id="1.20.1310.10:FF:000033">
    <property type="entry name" value="Anaphase-promoting complex subunit ApcB"/>
    <property type="match status" value="1"/>
</dbReference>
<dbReference type="Pfam" id="PF26557">
    <property type="entry name" value="Cullin_AB"/>
    <property type="match status" value="1"/>
</dbReference>
<dbReference type="SMART" id="SM01013">
    <property type="entry name" value="APC2"/>
    <property type="match status" value="1"/>
</dbReference>
<evidence type="ECO:0000256" key="4">
    <source>
        <dbReference type="ARBA" id="ARBA00022786"/>
    </source>
</evidence>
<dbReference type="GO" id="GO:0051301">
    <property type="term" value="P:cell division"/>
    <property type="evidence" value="ECO:0007669"/>
    <property type="project" value="UniProtKB-KW"/>
</dbReference>
<dbReference type="HOGENOM" id="CLU_007149_0_0_1"/>
<dbReference type="InterPro" id="IPR059120">
    <property type="entry name" value="Cullin-like_AB"/>
</dbReference>
<keyword evidence="2" id="KW-0132">Cell division</keyword>
<dbReference type="SUPFAM" id="SSF46785">
    <property type="entry name" value="Winged helix' DNA-binding domain"/>
    <property type="match status" value="1"/>
</dbReference>
<dbReference type="InterPro" id="IPR044554">
    <property type="entry name" value="ANAPC2"/>
</dbReference>
<feature type="compositionally biased region" description="Polar residues" evidence="7">
    <location>
        <begin position="294"/>
        <end position="311"/>
    </location>
</feature>
<sequence>MADVKWNYDTLDEALSAHGGHLLEELPLPLSDWEAQKWRIFRSVFRTDALQPTPDVTPLAGSVAAAAVSSRTQENDDLILSDVGGTADDDQASFDRAWQVVSARIALPLGAAMEDSFGTLAPESQPESPGTAAAEDHFRQALRLVLHADTLLPRATQTQDLLSWHTQQVHRHYAQHVLPLLSACTESELSGRQDDGSGSGDHYYDDHMAVVQHSVRTLEAASRLYFYGLMLIVRGLASDSGDDSDNNKKNNTDMVISRFRQDVHALVANSAPQGLMVSIRIIMTRITGALLGVSSSPERSADSTVSKSTSWRGHMAGSLPQPKPPAEDDTEVRTLRQRMHEMLASLHDVGLAGRSFQILFAETMDCHMISFIGQSFAGRWTDPTADADAAVTTEKDAAIRRRSRLSRAGGPPSTNIATLHDWIEKHFARLAHEVLDRVGRDQRDTVSLSDVAKWKEVALGRLSALRMAELFDIVLHWPHSRGGLVDLRVTVTTPQRRSQLIVAFTASLRKQLLIPACSTLEILQTYIAMIRTFHALDPSNVLLSSVVGQLQMYICQRDDAVRIVVDGLLAEPDEDVATTATVAERVAAATATGTTSGKLVELASILNDPSQQRRRHIDEEELDWDDMDWVPDPIDAGTNYRRPKSEDVIGTLINALGSREAFTKEFQNIIAERLLSSQAVFAKEVKVLNLLKKRFGEGSMQNCEVMIRDIQDSNRLDALIHQLLRQQDHSQGQNPLLSPWSRQQQKQQHDEDVQYQAKILSRLYWPGLDREHFLLPRPVADMQKRYESGYETRKSSRKLAWLNQLGRASVELELADRTVSVECKTYEATVIYAFQQEPTSDSLPATPVRRSVSELVDMLQADEDLVETALAFWQQQGVLRHDAGGGSSGRPDTYVVVERLGQDEEEEEEEAAAATMGFASAPTTDADNSSSSRQARADDAQRTVYWQFIVGMLTNSAASMPLAQIAMMMKMLMAEGFPWSNEELLEFLGEKVMDGELEVIGGKYRLVKK</sequence>
<dbReference type="AlphaFoldDB" id="F0XE13"/>
<dbReference type="Gene3D" id="1.10.10.10">
    <property type="entry name" value="Winged helix-like DNA-binding domain superfamily/Winged helix DNA-binding domain"/>
    <property type="match status" value="1"/>
</dbReference>
<evidence type="ECO:0000313" key="10">
    <source>
        <dbReference type="Proteomes" id="UP000007796"/>
    </source>
</evidence>
<dbReference type="GO" id="GO:0005680">
    <property type="term" value="C:anaphase-promoting complex"/>
    <property type="evidence" value="ECO:0007669"/>
    <property type="project" value="TreeGrafter"/>
</dbReference>
<comment type="similarity">
    <text evidence="6">Belongs to the cullin family.</text>
</comment>
<dbReference type="SMART" id="SM00182">
    <property type="entry name" value="CULLIN"/>
    <property type="match status" value="1"/>
</dbReference>
<dbReference type="InterPro" id="IPR014786">
    <property type="entry name" value="ANAPC2_C"/>
</dbReference>
<proteinExistence type="inferred from homology"/>
<dbReference type="STRING" id="655863.F0XE13"/>
<dbReference type="eggNOG" id="KOG2165">
    <property type="taxonomic scope" value="Eukaryota"/>
</dbReference>
<dbReference type="Pfam" id="PF08672">
    <property type="entry name" value="ANAPC2"/>
    <property type="match status" value="1"/>
</dbReference>
<dbReference type="PANTHER" id="PTHR45957:SF1">
    <property type="entry name" value="ANAPHASE-PROMOTING COMPLEX SUBUNIT 2"/>
    <property type="match status" value="1"/>
</dbReference>
<dbReference type="GeneID" id="25979940"/>
<dbReference type="PANTHER" id="PTHR45957">
    <property type="entry name" value="ANAPHASE-PROMOTING COMPLEX SUBUNIT 2"/>
    <property type="match status" value="1"/>
</dbReference>
<evidence type="ECO:0000256" key="1">
    <source>
        <dbReference type="ARBA" id="ARBA00016068"/>
    </source>
</evidence>
<evidence type="ECO:0000256" key="5">
    <source>
        <dbReference type="ARBA" id="ARBA00023306"/>
    </source>
</evidence>
<keyword evidence="4" id="KW-0833">Ubl conjugation pathway</keyword>
<dbReference type="FunCoup" id="F0XE13">
    <property type="interactions" value="535"/>
</dbReference>
<dbReference type="GO" id="GO:0006511">
    <property type="term" value="P:ubiquitin-dependent protein catabolic process"/>
    <property type="evidence" value="ECO:0007669"/>
    <property type="project" value="InterPro"/>
</dbReference>
<dbReference type="GO" id="GO:0031625">
    <property type="term" value="F:ubiquitin protein ligase binding"/>
    <property type="evidence" value="ECO:0007669"/>
    <property type="project" value="InterPro"/>
</dbReference>
<keyword evidence="10" id="KW-1185">Reference proteome</keyword>